<dbReference type="PANTHER" id="PTHR13847">
    <property type="entry name" value="SARCOSINE DEHYDROGENASE-RELATED"/>
    <property type="match status" value="1"/>
</dbReference>
<keyword evidence="1" id="KW-0560">Oxidoreductase</keyword>
<comment type="caution">
    <text evidence="3">The sequence shown here is derived from an EMBL/GenBank/DDBJ whole genome shotgun (WGS) entry which is preliminary data.</text>
</comment>
<proteinExistence type="predicted"/>
<dbReference type="SUPFAM" id="SSF51905">
    <property type="entry name" value="FAD/NAD(P)-binding domain"/>
    <property type="match status" value="1"/>
</dbReference>
<name>A0A261SL69_9BORD</name>
<dbReference type="Proteomes" id="UP000216020">
    <property type="component" value="Unassembled WGS sequence"/>
</dbReference>
<evidence type="ECO:0000259" key="2">
    <source>
        <dbReference type="Pfam" id="PF01266"/>
    </source>
</evidence>
<keyword evidence="4" id="KW-1185">Reference proteome</keyword>
<dbReference type="Pfam" id="PF01266">
    <property type="entry name" value="DAO"/>
    <property type="match status" value="1"/>
</dbReference>
<organism evidence="3 4">
    <name type="scientific">Bordetella genomosp. 10</name>
    <dbReference type="NCBI Taxonomy" id="1416804"/>
    <lineage>
        <taxon>Bacteria</taxon>
        <taxon>Pseudomonadati</taxon>
        <taxon>Pseudomonadota</taxon>
        <taxon>Betaproteobacteria</taxon>
        <taxon>Burkholderiales</taxon>
        <taxon>Alcaligenaceae</taxon>
        <taxon>Bordetella</taxon>
    </lineage>
</organism>
<feature type="domain" description="FAD dependent oxidoreductase" evidence="2">
    <location>
        <begin position="10"/>
        <end position="397"/>
    </location>
</feature>
<dbReference type="Gene3D" id="3.30.9.10">
    <property type="entry name" value="D-Amino Acid Oxidase, subunit A, domain 2"/>
    <property type="match status" value="1"/>
</dbReference>
<dbReference type="RefSeq" id="WP_094852005.1">
    <property type="nucleotide sequence ID" value="NZ_NEVM01000001.1"/>
</dbReference>
<accession>A0A261SL69</accession>
<dbReference type="PANTHER" id="PTHR13847:SF289">
    <property type="entry name" value="GLYCINE OXIDASE"/>
    <property type="match status" value="1"/>
</dbReference>
<dbReference type="SUPFAM" id="SSF54373">
    <property type="entry name" value="FAD-linked reductases, C-terminal domain"/>
    <property type="match status" value="1"/>
</dbReference>
<evidence type="ECO:0000313" key="3">
    <source>
        <dbReference type="EMBL" id="OZI37905.1"/>
    </source>
</evidence>
<dbReference type="Gene3D" id="3.50.50.60">
    <property type="entry name" value="FAD/NAD(P)-binding domain"/>
    <property type="match status" value="2"/>
</dbReference>
<protein>
    <submittedName>
        <fullName evidence="3">FAD-dependent oxidoreductase</fullName>
    </submittedName>
</protein>
<evidence type="ECO:0000256" key="1">
    <source>
        <dbReference type="ARBA" id="ARBA00023002"/>
    </source>
</evidence>
<dbReference type="OrthoDB" id="18526at2"/>
<dbReference type="GO" id="GO:0005737">
    <property type="term" value="C:cytoplasm"/>
    <property type="evidence" value="ECO:0007669"/>
    <property type="project" value="TreeGrafter"/>
</dbReference>
<gene>
    <name evidence="3" type="ORF">CAL29_05930</name>
</gene>
<dbReference type="AlphaFoldDB" id="A0A261SL69"/>
<reference evidence="4" key="1">
    <citation type="submission" date="2017-05" db="EMBL/GenBank/DDBJ databases">
        <title>Complete and WGS of Bordetella genogroups.</title>
        <authorList>
            <person name="Spilker T."/>
            <person name="Lipuma J."/>
        </authorList>
    </citation>
    <scope>NUCLEOTIDE SEQUENCE [LARGE SCALE GENOMIC DNA]</scope>
    <source>
        <strain evidence="4">AU16122</strain>
    </source>
</reference>
<dbReference type="InterPro" id="IPR006076">
    <property type="entry name" value="FAD-dep_OxRdtase"/>
</dbReference>
<dbReference type="InterPro" id="IPR036188">
    <property type="entry name" value="FAD/NAD-bd_sf"/>
</dbReference>
<evidence type="ECO:0000313" key="4">
    <source>
        <dbReference type="Proteomes" id="UP000216020"/>
    </source>
</evidence>
<dbReference type="GO" id="GO:0016491">
    <property type="term" value="F:oxidoreductase activity"/>
    <property type="evidence" value="ECO:0007669"/>
    <property type="project" value="UniProtKB-KW"/>
</dbReference>
<sequence>MTSSPHQRPVLVVGAGIVGLCIAHALQRGGAAVTLIDPNPPGSQCSSGNAGALSSGSCAPLAMPGVLKDTVSMLFDPVGPLHIPAHYWTRGAPWLARFALSSRRATVARIADALHTLLRGSVDAHAGLARDIGRPELVRRNGQLHLYPDAHARDKDAAGWALKEAHGLRVERVDRADIQGLEAAISPAYAAGVFLPDEGSVTAPQDYCGAIAQAALAAGARLVPARVATLQRTAGGWRASSGDAQWEAPDLVLSAGAWSARLLAGLGLRVPLQTQRGYHLQLKGQQQAISRVVVLADRKVFMNPMDRGLRIAGTVEIDALDRPPNMRRAMVLAEHARAGLEGIDTDDAGTWMGHRPCLPDSMPVIGSVPGAPGLWCAFGHGHLGLTESVNTGTWIADELHGRLVDVDRQQALRAFSIARFKGWKV</sequence>
<dbReference type="EMBL" id="NEVM01000001">
    <property type="protein sequence ID" value="OZI37905.1"/>
    <property type="molecule type" value="Genomic_DNA"/>
</dbReference>